<feature type="compositionally biased region" description="Pro residues" evidence="1">
    <location>
        <begin position="72"/>
        <end position="82"/>
    </location>
</feature>
<name>A0A2T0N271_9ACTN</name>
<sequence>MGNESVLCPMCRGVLPASGKESYTASRGRLIVTNGYCSGGCAEAADQTQQMAARQQVQQQAAEVTQQVARPRPAPSPAPVPVPAGAGRAPLRVVR</sequence>
<dbReference type="AlphaFoldDB" id="A0A2T0N271"/>
<evidence type="ECO:0000256" key="1">
    <source>
        <dbReference type="SAM" id="MobiDB-lite"/>
    </source>
</evidence>
<keyword evidence="3" id="KW-1185">Reference proteome</keyword>
<proteinExistence type="predicted"/>
<dbReference type="Proteomes" id="UP000238312">
    <property type="component" value="Unassembled WGS sequence"/>
</dbReference>
<comment type="caution">
    <text evidence="2">The sequence shown here is derived from an EMBL/GenBank/DDBJ whole genome shotgun (WGS) entry which is preliminary data.</text>
</comment>
<feature type="compositionally biased region" description="Low complexity" evidence="1">
    <location>
        <begin position="83"/>
        <end position="95"/>
    </location>
</feature>
<organism evidence="2 3">
    <name type="scientific">Nonomuraea fuscirosea</name>
    <dbReference type="NCBI Taxonomy" id="1291556"/>
    <lineage>
        <taxon>Bacteria</taxon>
        <taxon>Bacillati</taxon>
        <taxon>Actinomycetota</taxon>
        <taxon>Actinomycetes</taxon>
        <taxon>Streptosporangiales</taxon>
        <taxon>Streptosporangiaceae</taxon>
        <taxon>Nonomuraea</taxon>
    </lineage>
</organism>
<reference evidence="2 3" key="1">
    <citation type="submission" date="2018-03" db="EMBL/GenBank/DDBJ databases">
        <title>Genomic Encyclopedia of Type Strains, Phase III (KMG-III): the genomes of soil and plant-associated and newly described type strains.</title>
        <authorList>
            <person name="Whitman W."/>
        </authorList>
    </citation>
    <scope>NUCLEOTIDE SEQUENCE [LARGE SCALE GENOMIC DNA]</scope>
    <source>
        <strain evidence="2 3">CGMCC 4.7104</strain>
    </source>
</reference>
<dbReference type="EMBL" id="PVNG01000006">
    <property type="protein sequence ID" value="PRX66029.1"/>
    <property type="molecule type" value="Genomic_DNA"/>
</dbReference>
<feature type="compositionally biased region" description="Low complexity" evidence="1">
    <location>
        <begin position="62"/>
        <end position="71"/>
    </location>
</feature>
<feature type="region of interest" description="Disordered" evidence="1">
    <location>
        <begin position="62"/>
        <end position="95"/>
    </location>
</feature>
<protein>
    <submittedName>
        <fullName evidence="2">Uncharacterized protein</fullName>
    </submittedName>
</protein>
<evidence type="ECO:0000313" key="3">
    <source>
        <dbReference type="Proteomes" id="UP000238312"/>
    </source>
</evidence>
<evidence type="ECO:0000313" key="2">
    <source>
        <dbReference type="EMBL" id="PRX66029.1"/>
    </source>
</evidence>
<gene>
    <name evidence="2" type="ORF">B0I32_106165</name>
</gene>
<accession>A0A2T0N271</accession>